<dbReference type="Proteomes" id="UP000477739">
    <property type="component" value="Unassembled WGS sequence"/>
</dbReference>
<dbReference type="OrthoDB" id="6160519at2"/>
<keyword evidence="4" id="KW-0410">Iron transport</keyword>
<dbReference type="SUPFAM" id="SSF53807">
    <property type="entry name" value="Helical backbone' metal receptor"/>
    <property type="match status" value="1"/>
</dbReference>
<dbReference type="GO" id="GO:1901678">
    <property type="term" value="P:iron coordination entity transport"/>
    <property type="evidence" value="ECO:0007669"/>
    <property type="project" value="UniProtKB-ARBA"/>
</dbReference>
<dbReference type="PANTHER" id="PTHR30532:SF1">
    <property type="entry name" value="IRON(3+)-HYDROXAMATE-BINDING PROTEIN FHUD"/>
    <property type="match status" value="1"/>
</dbReference>
<proteinExistence type="inferred from homology"/>
<dbReference type="AlphaFoldDB" id="A0A6L6IHV5"/>
<dbReference type="Gene3D" id="3.40.50.1980">
    <property type="entry name" value="Nitrogenase molybdenum iron protein domain"/>
    <property type="match status" value="2"/>
</dbReference>
<organism evidence="7 8">
    <name type="scientific">Intestinirhabdus alba</name>
    <dbReference type="NCBI Taxonomy" id="2899544"/>
    <lineage>
        <taxon>Bacteria</taxon>
        <taxon>Pseudomonadati</taxon>
        <taxon>Pseudomonadota</taxon>
        <taxon>Gammaproteobacteria</taxon>
        <taxon>Enterobacterales</taxon>
        <taxon>Enterobacteriaceae</taxon>
        <taxon>Intestinirhabdus</taxon>
    </lineage>
</organism>
<evidence type="ECO:0000259" key="6">
    <source>
        <dbReference type="PROSITE" id="PS50983"/>
    </source>
</evidence>
<name>A0A6L6IHV5_9ENTR</name>
<dbReference type="NCBIfam" id="NF007864">
    <property type="entry name" value="PRK10576.1"/>
    <property type="match status" value="1"/>
</dbReference>
<keyword evidence="8" id="KW-1185">Reference proteome</keyword>
<comment type="caution">
    <text evidence="7">The sequence shown here is derived from an EMBL/GenBank/DDBJ whole genome shotgun (WGS) entry which is preliminary data.</text>
</comment>
<evidence type="ECO:0000256" key="3">
    <source>
        <dbReference type="ARBA" id="ARBA00022448"/>
    </source>
</evidence>
<dbReference type="InterPro" id="IPR051313">
    <property type="entry name" value="Bact_iron-sidero_bind"/>
</dbReference>
<accession>A0A6L6IHV5</accession>
<dbReference type="GO" id="GO:0030288">
    <property type="term" value="C:outer membrane-bounded periplasmic space"/>
    <property type="evidence" value="ECO:0007669"/>
    <property type="project" value="TreeGrafter"/>
</dbReference>
<evidence type="ECO:0000256" key="4">
    <source>
        <dbReference type="ARBA" id="ARBA00022496"/>
    </source>
</evidence>
<gene>
    <name evidence="7" type="primary">fhuD</name>
    <name evidence="7" type="ORF">GJV78_02575</name>
</gene>
<dbReference type="EMBL" id="WMJZ01000002">
    <property type="protein sequence ID" value="MTH45166.1"/>
    <property type="molecule type" value="Genomic_DNA"/>
</dbReference>
<evidence type="ECO:0000313" key="8">
    <source>
        <dbReference type="Proteomes" id="UP000477739"/>
    </source>
</evidence>
<comment type="similarity">
    <text evidence="2">Belongs to the bacterial solute-binding protein 8 family.</text>
</comment>
<keyword evidence="4" id="KW-0408">Iron</keyword>
<comment type="subcellular location">
    <subcellularLocation>
        <location evidence="1">Cell envelope</location>
    </subcellularLocation>
</comment>
<keyword evidence="3" id="KW-0813">Transport</keyword>
<evidence type="ECO:0000256" key="5">
    <source>
        <dbReference type="ARBA" id="ARBA00022729"/>
    </source>
</evidence>
<dbReference type="InterPro" id="IPR002491">
    <property type="entry name" value="ABC_transptr_periplasmic_BD"/>
</dbReference>
<evidence type="ECO:0000256" key="2">
    <source>
        <dbReference type="ARBA" id="ARBA00008814"/>
    </source>
</evidence>
<reference evidence="7 8" key="1">
    <citation type="submission" date="2019-11" db="EMBL/GenBank/DDBJ databases">
        <title>Escherichia alba sp. nov. isolated from the gut of plastic-eating superworms Zophobas atratus.</title>
        <authorList>
            <person name="Yang Y."/>
        </authorList>
    </citation>
    <scope>NUCLEOTIDE SEQUENCE [LARGE SCALE GENOMIC DNA]</scope>
    <source>
        <strain evidence="8">BIT-B35</strain>
    </source>
</reference>
<evidence type="ECO:0000256" key="1">
    <source>
        <dbReference type="ARBA" id="ARBA00004196"/>
    </source>
</evidence>
<dbReference type="CDD" id="cd01146">
    <property type="entry name" value="FhuD"/>
    <property type="match status" value="1"/>
</dbReference>
<dbReference type="RefSeq" id="WP_155106848.1">
    <property type="nucleotide sequence ID" value="NZ_WMJZ01000002.1"/>
</dbReference>
<dbReference type="PRINTS" id="PR01715">
    <property type="entry name" value="FERRIBNDNGPP"/>
</dbReference>
<dbReference type="Pfam" id="PF01497">
    <property type="entry name" value="Peripla_BP_2"/>
    <property type="match status" value="1"/>
</dbReference>
<evidence type="ECO:0000313" key="7">
    <source>
        <dbReference type="EMBL" id="MTH45166.1"/>
    </source>
</evidence>
<sequence length="298" mass="33378">MHNFALFSVTRRRLLTAMALSPLLWRPGQARAAAIDPQRIVALEWLPVELLLALGVIPCGVADLPNYRIWVSEPPLPASTIDVGLRTEPNLELLADMRPSFMVWSAGYGPAPEKLLRIAPGRGVNFSDGKNPLAVARRSLLELAQLLNLEPAARHHLAEYERFIERMKPRFARRGARPLLMMTQVDARHMLVFGPNCLFQEVLDAFGIPNAWQGETNFWGSSIVGIDRLASWRDVDVLCFDHGNGKEMETLMATPLWQAMPFIRAGRFQRAPAVWFYGATLSAMRFVRILDNALGGRA</sequence>
<dbReference type="PROSITE" id="PS50983">
    <property type="entry name" value="FE_B12_PBP"/>
    <property type="match status" value="1"/>
</dbReference>
<protein>
    <submittedName>
        <fullName evidence="7">Fe(3+)-hydroxamate ABC transporter substrate-binding protein FhuD</fullName>
    </submittedName>
</protein>
<dbReference type="FunFam" id="3.40.50.1980:FF:000015">
    <property type="entry name" value="Fe(3+)-hydroxamate ABC transporter substrate-binding protein FhuD"/>
    <property type="match status" value="1"/>
</dbReference>
<dbReference type="PANTHER" id="PTHR30532">
    <property type="entry name" value="IRON III DICITRATE-BINDING PERIPLASMIC PROTEIN"/>
    <property type="match status" value="1"/>
</dbReference>
<feature type="domain" description="Fe/B12 periplasmic-binding" evidence="6">
    <location>
        <begin position="39"/>
        <end position="298"/>
    </location>
</feature>
<keyword evidence="5" id="KW-0732">Signal</keyword>
<keyword evidence="4" id="KW-0406">Ion transport</keyword>